<dbReference type="InterPro" id="IPR036318">
    <property type="entry name" value="FAD-bd_PCMH-like_sf"/>
</dbReference>
<dbReference type="PANTHER" id="PTHR42973:SF9">
    <property type="entry name" value="FAD-BINDING PCMH-TYPE DOMAIN-CONTAINING PROTEIN-RELATED"/>
    <property type="match status" value="1"/>
</dbReference>
<dbReference type="Proteomes" id="UP000566819">
    <property type="component" value="Unassembled WGS sequence"/>
</dbReference>
<dbReference type="GO" id="GO:0016491">
    <property type="term" value="F:oxidoreductase activity"/>
    <property type="evidence" value="ECO:0007669"/>
    <property type="project" value="UniProtKB-KW"/>
</dbReference>
<keyword evidence="8" id="KW-1185">Reference proteome</keyword>
<comment type="cofactor">
    <cofactor evidence="1">
        <name>FAD</name>
        <dbReference type="ChEBI" id="CHEBI:57692"/>
    </cofactor>
</comment>
<keyword evidence="4" id="KW-0274">FAD</keyword>
<dbReference type="Gene3D" id="3.40.462.20">
    <property type="match status" value="1"/>
</dbReference>
<comment type="similarity">
    <text evidence="2">Belongs to the oxygen-dependent FAD-linked oxidoreductase family.</text>
</comment>
<evidence type="ECO:0000259" key="6">
    <source>
        <dbReference type="PROSITE" id="PS51387"/>
    </source>
</evidence>
<evidence type="ECO:0000256" key="5">
    <source>
        <dbReference type="ARBA" id="ARBA00023002"/>
    </source>
</evidence>
<reference evidence="7 8" key="1">
    <citation type="submission" date="2020-03" db="EMBL/GenBank/DDBJ databases">
        <title>Draft Genome Sequence of Cudoniella acicularis.</title>
        <authorList>
            <person name="Buettner E."/>
            <person name="Kellner H."/>
        </authorList>
    </citation>
    <scope>NUCLEOTIDE SEQUENCE [LARGE SCALE GENOMIC DNA]</scope>
    <source>
        <strain evidence="7 8">DSM 108380</strain>
    </source>
</reference>
<dbReference type="AlphaFoldDB" id="A0A8H4RDA4"/>
<dbReference type="PANTHER" id="PTHR42973">
    <property type="entry name" value="BINDING OXIDOREDUCTASE, PUTATIVE (AFU_ORTHOLOGUE AFUA_1G17690)-RELATED"/>
    <property type="match status" value="1"/>
</dbReference>
<protein>
    <recommendedName>
        <fullName evidence="6">FAD-binding PCMH-type domain-containing protein</fullName>
    </recommendedName>
</protein>
<evidence type="ECO:0000256" key="3">
    <source>
        <dbReference type="ARBA" id="ARBA00022630"/>
    </source>
</evidence>
<evidence type="ECO:0000256" key="1">
    <source>
        <dbReference type="ARBA" id="ARBA00001974"/>
    </source>
</evidence>
<dbReference type="InterPro" id="IPR050416">
    <property type="entry name" value="FAD-linked_Oxidoreductase"/>
</dbReference>
<dbReference type="Pfam" id="PF08031">
    <property type="entry name" value="BBE"/>
    <property type="match status" value="1"/>
</dbReference>
<keyword evidence="5" id="KW-0560">Oxidoreductase</keyword>
<evidence type="ECO:0000313" key="7">
    <source>
        <dbReference type="EMBL" id="KAF4627992.1"/>
    </source>
</evidence>
<dbReference type="InterPro" id="IPR016166">
    <property type="entry name" value="FAD-bd_PCMH"/>
</dbReference>
<dbReference type="SUPFAM" id="SSF56176">
    <property type="entry name" value="FAD-binding/transporter-associated domain-like"/>
    <property type="match status" value="1"/>
</dbReference>
<dbReference type="EMBL" id="JAAMPI010000877">
    <property type="protein sequence ID" value="KAF4627992.1"/>
    <property type="molecule type" value="Genomic_DNA"/>
</dbReference>
<dbReference type="GO" id="GO:0071949">
    <property type="term" value="F:FAD binding"/>
    <property type="evidence" value="ECO:0007669"/>
    <property type="project" value="InterPro"/>
</dbReference>
<dbReference type="PROSITE" id="PS51387">
    <property type="entry name" value="FAD_PCMH"/>
    <property type="match status" value="1"/>
</dbReference>
<keyword evidence="3" id="KW-0285">Flavoprotein</keyword>
<evidence type="ECO:0000256" key="4">
    <source>
        <dbReference type="ARBA" id="ARBA00022827"/>
    </source>
</evidence>
<gene>
    <name evidence="7" type="ORF">G7Y89_g10162</name>
</gene>
<sequence>MPSLPCPNQPVSPPTQLCRFWKGLAFFNYRRFIMWFSSHVIVSTTASFCLARGAYASLIIGRSDIYAIFANAKWSANTTVSYPGSECFNASTERWSVFDPPTFSAAISPATERDVVKAVKLATRHSIPFLATGGRHGYTTTLEALRDGLAIDLSQFNTVSIDKSAAAMTIGGAVRFRDIYDPVFEAGFEIQTGTCSCPGMVGVTLGGGVGPWGGVHGLIIDALLSLRVVTASGLVVEVSNTSNPDLFWAFRGAGANFGIVISATYQLQRQVNGGQILTADFIITADRIGPYFDLLDTYNNGNLPKLLSITSIMSYNATADVPQISATWAYLGPEDEGLKAFAPIFALNPIVTGVQTFPWNKVIEGVAGGADAFNCLNGAEHSVYDVNGRKISGDTYKMVFDKLSVFYEQNPDGRESLVQIDLFPNQAMLATPDDATAYPWRDTIALHDIEFILDPGNTTLKDVTNSLALQLRSDIVATSGYPDLATYINSAHGDETLEQKYGAEKVPRLIALKKIWDPKSVFSFNNAIPTEYERHF</sequence>
<proteinExistence type="inferred from homology"/>
<dbReference type="Pfam" id="PF01565">
    <property type="entry name" value="FAD_binding_4"/>
    <property type="match status" value="1"/>
</dbReference>
<dbReference type="InterPro" id="IPR006094">
    <property type="entry name" value="Oxid_FAD_bind_N"/>
</dbReference>
<name>A0A8H4RDA4_9HELO</name>
<accession>A0A8H4RDA4</accession>
<dbReference type="InterPro" id="IPR012951">
    <property type="entry name" value="BBE"/>
</dbReference>
<dbReference type="OrthoDB" id="415825at2759"/>
<evidence type="ECO:0000313" key="8">
    <source>
        <dbReference type="Proteomes" id="UP000566819"/>
    </source>
</evidence>
<comment type="caution">
    <text evidence="7">The sequence shown here is derived from an EMBL/GenBank/DDBJ whole genome shotgun (WGS) entry which is preliminary data.</text>
</comment>
<dbReference type="InterPro" id="IPR016169">
    <property type="entry name" value="FAD-bd_PCMH_sub2"/>
</dbReference>
<feature type="domain" description="FAD-binding PCMH-type" evidence="6">
    <location>
        <begin position="98"/>
        <end position="270"/>
    </location>
</feature>
<evidence type="ECO:0000256" key="2">
    <source>
        <dbReference type="ARBA" id="ARBA00005466"/>
    </source>
</evidence>
<organism evidence="7 8">
    <name type="scientific">Cudoniella acicularis</name>
    <dbReference type="NCBI Taxonomy" id="354080"/>
    <lineage>
        <taxon>Eukaryota</taxon>
        <taxon>Fungi</taxon>
        <taxon>Dikarya</taxon>
        <taxon>Ascomycota</taxon>
        <taxon>Pezizomycotina</taxon>
        <taxon>Leotiomycetes</taxon>
        <taxon>Helotiales</taxon>
        <taxon>Tricladiaceae</taxon>
        <taxon>Cudoniella</taxon>
    </lineage>
</organism>
<dbReference type="Gene3D" id="3.30.465.10">
    <property type="match status" value="1"/>
</dbReference>